<dbReference type="OrthoDB" id="9797639at2"/>
<keyword evidence="2" id="KW-1185">Reference proteome</keyword>
<dbReference type="HOGENOM" id="CLU_1114385_0_0_0"/>
<dbReference type="EMBL" id="CP001968">
    <property type="protein sequence ID" value="ADD69241.1"/>
    <property type="molecule type" value="Genomic_DNA"/>
</dbReference>
<dbReference type="STRING" id="522772.Dacet_2481"/>
<dbReference type="PROSITE" id="PS51257">
    <property type="entry name" value="PROKAR_LIPOPROTEIN"/>
    <property type="match status" value="1"/>
</dbReference>
<dbReference type="eggNOG" id="ENOG50311JA">
    <property type="taxonomic scope" value="Bacteria"/>
</dbReference>
<dbReference type="AlphaFoldDB" id="D4H4B2"/>
<name>D4H4B2_DENA2</name>
<reference evidence="1 2" key="1">
    <citation type="journal article" date="2010" name="Stand. Genomic Sci.">
        <title>Complete genome sequence of Denitrovibrio acetiphilus type strain (N2460).</title>
        <authorList>
            <person name="Kiss H."/>
            <person name="Lang E."/>
            <person name="Lapidus A."/>
            <person name="Copeland A."/>
            <person name="Nolan M."/>
            <person name="Glavina Del Rio T."/>
            <person name="Chen F."/>
            <person name="Lucas S."/>
            <person name="Tice H."/>
            <person name="Cheng J.F."/>
            <person name="Han C."/>
            <person name="Goodwin L."/>
            <person name="Pitluck S."/>
            <person name="Liolios K."/>
            <person name="Pati A."/>
            <person name="Ivanova N."/>
            <person name="Mavromatis K."/>
            <person name="Chen A."/>
            <person name="Palaniappan K."/>
            <person name="Land M."/>
            <person name="Hauser L."/>
            <person name="Chang Y.J."/>
            <person name="Jeffries C.D."/>
            <person name="Detter J.C."/>
            <person name="Brettin T."/>
            <person name="Spring S."/>
            <person name="Rohde M."/>
            <person name="Goker M."/>
            <person name="Woyke T."/>
            <person name="Bristow J."/>
            <person name="Eisen J.A."/>
            <person name="Markowitz V."/>
            <person name="Hugenholtz P."/>
            <person name="Kyrpides N.C."/>
            <person name="Klenk H.P."/>
        </authorList>
    </citation>
    <scope>NUCLEOTIDE SEQUENCE [LARGE SCALE GENOMIC DNA]</scope>
    <source>
        <strain evidence="2">DSM 12809 / NBRC 114555 / N2460</strain>
    </source>
</reference>
<gene>
    <name evidence="1" type="ordered locus">Dacet_2481</name>
</gene>
<evidence type="ECO:0008006" key="3">
    <source>
        <dbReference type="Google" id="ProtNLM"/>
    </source>
</evidence>
<evidence type="ECO:0000313" key="2">
    <source>
        <dbReference type="Proteomes" id="UP000002012"/>
    </source>
</evidence>
<dbReference type="PaxDb" id="522772-Dacet_2481"/>
<dbReference type="Proteomes" id="UP000002012">
    <property type="component" value="Chromosome"/>
</dbReference>
<organism evidence="1 2">
    <name type="scientific">Denitrovibrio acetiphilus (strain DSM 12809 / NBRC 114555 / N2460)</name>
    <dbReference type="NCBI Taxonomy" id="522772"/>
    <lineage>
        <taxon>Bacteria</taxon>
        <taxon>Pseudomonadati</taxon>
        <taxon>Deferribacterota</taxon>
        <taxon>Deferribacteres</taxon>
        <taxon>Deferribacterales</taxon>
        <taxon>Geovibrionaceae</taxon>
        <taxon>Denitrovibrio</taxon>
    </lineage>
</organism>
<dbReference type="KEGG" id="dap:Dacet_2481"/>
<proteinExistence type="predicted"/>
<accession>D4H4B2</accession>
<protein>
    <recommendedName>
        <fullName evidence="3">Lipoprotein</fullName>
    </recommendedName>
</protein>
<dbReference type="RefSeq" id="WP_013011742.1">
    <property type="nucleotide sequence ID" value="NC_013943.1"/>
</dbReference>
<sequence length="249" mass="28172" precursor="true">MKKLFPVLILSIFFAGCVDKAVNGLAHTSTPRKVETFVDDKVLMAQQSLTKILKPSYGYTYMLIAIELNSNASSLIIDKTKEKVISFDSQVVSKLTPGSFFYVIPPKVSDGETFEYNEEFGRMIRNYLTMAKYGVPVSDPEDAEYIVVSTIRESLDKSYGTNYSQITFSIVDKFDYPVYLASIRVESKSDRNFWYFPTKKAKPVRKLTMKGMTKIMAEGLPNVHGDPTSLLAMVEKKVEDRKVAKETDK</sequence>
<dbReference type="InParanoid" id="D4H4B2"/>
<evidence type="ECO:0000313" key="1">
    <source>
        <dbReference type="EMBL" id="ADD69241.1"/>
    </source>
</evidence>